<dbReference type="GO" id="GO:0005886">
    <property type="term" value="C:plasma membrane"/>
    <property type="evidence" value="ECO:0007669"/>
    <property type="project" value="UniProtKB-SubCell"/>
</dbReference>
<dbReference type="RefSeq" id="WP_284680657.1">
    <property type="nucleotide sequence ID" value="NZ_CP060096.1"/>
</dbReference>
<feature type="transmembrane region" description="Helical" evidence="8">
    <location>
        <begin position="267"/>
        <end position="285"/>
    </location>
</feature>
<sequence>MRKPRVYDEIATIYFYIIAFILISFLVLLIGYILYQGRESLNLNFITTAPKFMEKGGGIGPQLFNSLMLLIVTLVISAPIGIGAGIFMSEYAKPGFLSETIRISTETLSSLPSIVVGLFGLLIFVNMFHWGYSLISGALALTVLNLPVMARVSEDSIKSVSKNIKEASFALGATKWQTISKVILPSALPGLITGIILTSGRIFGEAAALLYTAGMSTPPLNFTNINPINPNSPFYPFRPAETLAVYIWKINSEGLAPDARKIADGSAAVLLIIVLSFNLIARWYGTYLYKRMTGEK</sequence>
<dbReference type="InterPro" id="IPR000515">
    <property type="entry name" value="MetI-like"/>
</dbReference>
<keyword evidence="6 8" id="KW-1133">Transmembrane helix</keyword>
<feature type="transmembrane region" description="Helical" evidence="8">
    <location>
        <begin position="12"/>
        <end position="35"/>
    </location>
</feature>
<keyword evidence="5 8" id="KW-0812">Transmembrane</keyword>
<comment type="subcellular location">
    <subcellularLocation>
        <location evidence="1 8">Cell membrane</location>
        <topology evidence="1 8">Multi-pass membrane protein</topology>
    </subcellularLocation>
</comment>
<evidence type="ECO:0000256" key="4">
    <source>
        <dbReference type="ARBA" id="ARBA00022475"/>
    </source>
</evidence>
<dbReference type="InterPro" id="IPR005672">
    <property type="entry name" value="Phosphate_PstA"/>
</dbReference>
<evidence type="ECO:0000256" key="3">
    <source>
        <dbReference type="ARBA" id="ARBA00022448"/>
    </source>
</evidence>
<evidence type="ECO:0000256" key="6">
    <source>
        <dbReference type="ARBA" id="ARBA00022989"/>
    </source>
</evidence>
<evidence type="ECO:0000313" key="11">
    <source>
        <dbReference type="Proteomes" id="UP000671913"/>
    </source>
</evidence>
<feature type="transmembrane region" description="Helical" evidence="8">
    <location>
        <begin position="134"/>
        <end position="152"/>
    </location>
</feature>
<protein>
    <recommendedName>
        <fullName evidence="8">Phosphate transport system permease protein PstA</fullName>
    </recommendedName>
</protein>
<evidence type="ECO:0000256" key="8">
    <source>
        <dbReference type="RuleBase" id="RU363043"/>
    </source>
</evidence>
<dbReference type="PANTHER" id="PTHR43470:SF4">
    <property type="entry name" value="ABC TRANSPORTER PERMEASE PROTEIN YQGI-RELATED"/>
    <property type="match status" value="1"/>
</dbReference>
<comment type="caution">
    <text evidence="8">Lacks conserved residue(s) required for the propagation of feature annotation.</text>
</comment>
<dbReference type="PANTHER" id="PTHR43470">
    <property type="entry name" value="PHOSPHATE TRANSPORT SYSTEM PERMEASE PROTEIN PSTA-RELATED"/>
    <property type="match status" value="1"/>
</dbReference>
<dbReference type="KEGG" id="aaut:ACETAC_03405"/>
<dbReference type="NCBIfam" id="TIGR00974">
    <property type="entry name" value="3a0107s02c"/>
    <property type="match status" value="1"/>
</dbReference>
<feature type="domain" description="ABC transmembrane type-1" evidence="9">
    <location>
        <begin position="81"/>
        <end position="293"/>
    </location>
</feature>
<feature type="transmembrane region" description="Helical" evidence="8">
    <location>
        <begin position="108"/>
        <end position="128"/>
    </location>
</feature>
<evidence type="ECO:0000313" key="10">
    <source>
        <dbReference type="EMBL" id="QSZ27938.1"/>
    </source>
</evidence>
<comment type="similarity">
    <text evidence="2 8">Belongs to the binding-protein-dependent transport system permease family. CysTW subfamily.</text>
</comment>
<dbReference type="CDD" id="cd06261">
    <property type="entry name" value="TM_PBP2"/>
    <property type="match status" value="1"/>
</dbReference>
<evidence type="ECO:0000256" key="1">
    <source>
        <dbReference type="ARBA" id="ARBA00004651"/>
    </source>
</evidence>
<dbReference type="GO" id="GO:0035435">
    <property type="term" value="P:phosphate ion transmembrane transport"/>
    <property type="evidence" value="ECO:0007669"/>
    <property type="project" value="InterPro"/>
</dbReference>
<name>A0A975GB08_9THEO</name>
<organism evidence="10 11">
    <name type="scientific">Aceticella autotrophica</name>
    <dbReference type="NCBI Taxonomy" id="2755338"/>
    <lineage>
        <taxon>Bacteria</taxon>
        <taxon>Bacillati</taxon>
        <taxon>Bacillota</taxon>
        <taxon>Clostridia</taxon>
        <taxon>Thermoanaerobacterales</taxon>
        <taxon>Thermoanaerobacteraceae</taxon>
        <taxon>Aceticella</taxon>
    </lineage>
</organism>
<feature type="transmembrane region" description="Helical" evidence="8">
    <location>
        <begin position="63"/>
        <end position="87"/>
    </location>
</feature>
<dbReference type="GO" id="GO:0005315">
    <property type="term" value="F:phosphate transmembrane transporter activity"/>
    <property type="evidence" value="ECO:0007669"/>
    <property type="project" value="InterPro"/>
</dbReference>
<gene>
    <name evidence="10" type="primary">pstA</name>
    <name evidence="10" type="ORF">ACETAC_03405</name>
</gene>
<dbReference type="EMBL" id="CP060096">
    <property type="protein sequence ID" value="QSZ27938.1"/>
    <property type="molecule type" value="Genomic_DNA"/>
</dbReference>
<keyword evidence="4 8" id="KW-1003">Cell membrane</keyword>
<evidence type="ECO:0000256" key="5">
    <source>
        <dbReference type="ARBA" id="ARBA00022692"/>
    </source>
</evidence>
<dbReference type="InterPro" id="IPR035906">
    <property type="entry name" value="MetI-like_sf"/>
</dbReference>
<dbReference type="AlphaFoldDB" id="A0A975GB08"/>
<proteinExistence type="inferred from homology"/>
<accession>A0A975GB08</accession>
<reference evidence="10" key="1">
    <citation type="submission" date="2020-08" db="EMBL/GenBank/DDBJ databases">
        <title>Genomic insights into the carbon and energy metabolism of the first obligate autotrophic acetogenic bacterium Aceticella autotrophica gen. nov., sp. nov.</title>
        <authorList>
            <person name="Toshchakov S.V."/>
            <person name="Elcheninov A.G."/>
            <person name="Kublanov I.V."/>
            <person name="Frolov E.N."/>
            <person name="Lebedinsky A.V."/>
        </authorList>
    </citation>
    <scope>NUCLEOTIDE SEQUENCE</scope>
    <source>
        <strain evidence="10">3443-3Ac</strain>
    </source>
</reference>
<dbReference type="SUPFAM" id="SSF161098">
    <property type="entry name" value="MetI-like"/>
    <property type="match status" value="1"/>
</dbReference>
<dbReference type="Pfam" id="PF00528">
    <property type="entry name" value="BPD_transp_1"/>
    <property type="match status" value="1"/>
</dbReference>
<keyword evidence="7 8" id="KW-0472">Membrane</keyword>
<dbReference type="Gene3D" id="1.10.3720.10">
    <property type="entry name" value="MetI-like"/>
    <property type="match status" value="1"/>
</dbReference>
<dbReference type="Proteomes" id="UP000671913">
    <property type="component" value="Chromosome"/>
</dbReference>
<evidence type="ECO:0000256" key="2">
    <source>
        <dbReference type="ARBA" id="ARBA00007069"/>
    </source>
</evidence>
<keyword evidence="11" id="KW-1185">Reference proteome</keyword>
<evidence type="ECO:0000259" key="9">
    <source>
        <dbReference type="Pfam" id="PF00528"/>
    </source>
</evidence>
<keyword evidence="3" id="KW-0813">Transport</keyword>
<evidence type="ECO:0000256" key="7">
    <source>
        <dbReference type="ARBA" id="ARBA00023136"/>
    </source>
</evidence>